<feature type="domain" description="Glycosyltransferase subfamily 4-like N-terminal" evidence="2">
    <location>
        <begin position="16"/>
        <end position="161"/>
    </location>
</feature>
<dbReference type="Pfam" id="PF13439">
    <property type="entry name" value="Glyco_transf_4"/>
    <property type="match status" value="1"/>
</dbReference>
<organism evidence="3 4">
    <name type="scientific">Alicyclobacillus fastidiosus</name>
    <dbReference type="NCBI Taxonomy" id="392011"/>
    <lineage>
        <taxon>Bacteria</taxon>
        <taxon>Bacillati</taxon>
        <taxon>Bacillota</taxon>
        <taxon>Bacilli</taxon>
        <taxon>Bacillales</taxon>
        <taxon>Alicyclobacillaceae</taxon>
        <taxon>Alicyclobacillus</taxon>
    </lineage>
</organism>
<sequence>MKVLAIIAIPEFGSTETHVVSLSKALKRHGIGVTVATYGGPYVQVMRRQGITVHKIPRSKRLSTTAAARYISTIVKGHGYSIIHAHDIESFGMLRHLSKELPHVPRVITVHGTYFSSTELKRASRACNRVIAVSRTVRKRLIRAGCPSSKVKWIPNGIHVQVYSPKADSISRRRKLRLPEKGHICLYVGRLQSDKWRIARKFILASERVARNRANVVSVVVGYGAYRAQLSKLAKRVNTRLGRKAVRVLPPTTQIQNYYRSATLVVGTGRVALEAMSCAKPVIAAGIAGYEGIVTQSTWKRNASSQFGDNRASGEITVRRLANDMKKLIRDERLNKSAGKFGRNMVVRRFSVVRTAKLTSGVYRKVTYGGQEA</sequence>
<gene>
    <name evidence="3" type="ORF">NZD89_16650</name>
</gene>
<dbReference type="InterPro" id="IPR028098">
    <property type="entry name" value="Glyco_trans_4-like_N"/>
</dbReference>
<dbReference type="PANTHER" id="PTHR45947:SF3">
    <property type="entry name" value="SULFOQUINOVOSYL TRANSFERASE SQD2"/>
    <property type="match status" value="1"/>
</dbReference>
<keyword evidence="3" id="KW-0328">Glycosyltransferase</keyword>
<evidence type="ECO:0000313" key="3">
    <source>
        <dbReference type="EMBL" id="WAH40021.1"/>
    </source>
</evidence>
<dbReference type="EC" id="2.4.-.-" evidence="3"/>
<evidence type="ECO:0000313" key="4">
    <source>
        <dbReference type="Proteomes" id="UP001164761"/>
    </source>
</evidence>
<dbReference type="Gene3D" id="3.40.50.2000">
    <property type="entry name" value="Glycogen Phosphorylase B"/>
    <property type="match status" value="2"/>
</dbReference>
<reference evidence="3" key="1">
    <citation type="submission" date="2022-08" db="EMBL/GenBank/DDBJ databases">
        <title>Alicyclobacillus fastidiosus DSM 17978, complete genome.</title>
        <authorList>
            <person name="Wang Q."/>
            <person name="Cai R."/>
            <person name="Wang Z."/>
        </authorList>
    </citation>
    <scope>NUCLEOTIDE SEQUENCE</scope>
    <source>
        <strain evidence="3">DSM 17978</strain>
    </source>
</reference>
<dbReference type="SUPFAM" id="SSF53756">
    <property type="entry name" value="UDP-Glycosyltransferase/glycogen phosphorylase"/>
    <property type="match status" value="1"/>
</dbReference>
<dbReference type="RefSeq" id="WP_268003919.1">
    <property type="nucleotide sequence ID" value="NZ_BSUT01000001.1"/>
</dbReference>
<feature type="domain" description="Glycosyl transferase family 1" evidence="1">
    <location>
        <begin position="172"/>
        <end position="344"/>
    </location>
</feature>
<name>A0ABY6ZAX7_9BACL</name>
<proteinExistence type="predicted"/>
<accession>A0ABY6ZAX7</accession>
<dbReference type="Pfam" id="PF00534">
    <property type="entry name" value="Glycos_transf_1"/>
    <property type="match status" value="1"/>
</dbReference>
<dbReference type="GO" id="GO:0016757">
    <property type="term" value="F:glycosyltransferase activity"/>
    <property type="evidence" value="ECO:0007669"/>
    <property type="project" value="UniProtKB-KW"/>
</dbReference>
<dbReference type="PANTHER" id="PTHR45947">
    <property type="entry name" value="SULFOQUINOVOSYL TRANSFERASE SQD2"/>
    <property type="match status" value="1"/>
</dbReference>
<keyword evidence="3" id="KW-0808">Transferase</keyword>
<evidence type="ECO:0000259" key="2">
    <source>
        <dbReference type="Pfam" id="PF13439"/>
    </source>
</evidence>
<dbReference type="InterPro" id="IPR050194">
    <property type="entry name" value="Glycosyltransferase_grp1"/>
</dbReference>
<keyword evidence="4" id="KW-1185">Reference proteome</keyword>
<evidence type="ECO:0000259" key="1">
    <source>
        <dbReference type="Pfam" id="PF00534"/>
    </source>
</evidence>
<dbReference type="EMBL" id="CP104067">
    <property type="protein sequence ID" value="WAH40021.1"/>
    <property type="molecule type" value="Genomic_DNA"/>
</dbReference>
<protein>
    <submittedName>
        <fullName evidence="3">Glycosyltransferase</fullName>
        <ecNumber evidence="3">2.4.-.-</ecNumber>
    </submittedName>
</protein>
<dbReference type="Proteomes" id="UP001164761">
    <property type="component" value="Chromosome"/>
</dbReference>
<dbReference type="InterPro" id="IPR001296">
    <property type="entry name" value="Glyco_trans_1"/>
</dbReference>